<accession>A0A0E0R438</accession>
<dbReference type="Pfam" id="PF02493">
    <property type="entry name" value="MORN"/>
    <property type="match status" value="7"/>
</dbReference>
<dbReference type="GO" id="GO:0005524">
    <property type="term" value="F:ATP binding"/>
    <property type="evidence" value="ECO:0007669"/>
    <property type="project" value="UniProtKB-UniRule"/>
</dbReference>
<evidence type="ECO:0000256" key="6">
    <source>
        <dbReference type="PIRNR" id="PIRNR037274"/>
    </source>
</evidence>
<dbReference type="PANTHER" id="PTHR23086">
    <property type="entry name" value="PHOSPHATIDYLINOSITOL-4-PHOSPHATE 5-KINASE"/>
    <property type="match status" value="1"/>
</dbReference>
<organism evidence="9 10">
    <name type="scientific">Oryza rufipogon</name>
    <name type="common">Brownbeard rice</name>
    <name type="synonym">Asian wild rice</name>
    <dbReference type="NCBI Taxonomy" id="4529"/>
    <lineage>
        <taxon>Eukaryota</taxon>
        <taxon>Viridiplantae</taxon>
        <taxon>Streptophyta</taxon>
        <taxon>Embryophyta</taxon>
        <taxon>Tracheophyta</taxon>
        <taxon>Spermatophyta</taxon>
        <taxon>Magnoliopsida</taxon>
        <taxon>Liliopsida</taxon>
        <taxon>Poales</taxon>
        <taxon>Poaceae</taxon>
        <taxon>BOP clade</taxon>
        <taxon>Oryzoideae</taxon>
        <taxon>Oryzeae</taxon>
        <taxon>Oryzinae</taxon>
        <taxon>Oryza</taxon>
    </lineage>
</organism>
<dbReference type="Pfam" id="PF01504">
    <property type="entry name" value="PIP5K"/>
    <property type="match status" value="1"/>
</dbReference>
<evidence type="ECO:0000313" key="9">
    <source>
        <dbReference type="EnsemblPlants" id="ORUFI11G02720.1"/>
    </source>
</evidence>
<keyword evidence="1 6" id="KW-0808">Transferase</keyword>
<dbReference type="eggNOG" id="KOG0229">
    <property type="taxonomic scope" value="Eukaryota"/>
</dbReference>
<dbReference type="GO" id="GO:0016308">
    <property type="term" value="F:1-phosphatidylinositol-4-phosphate 5-kinase activity"/>
    <property type="evidence" value="ECO:0007669"/>
    <property type="project" value="UniProtKB-UniRule"/>
</dbReference>
<dbReference type="InterPro" id="IPR027484">
    <property type="entry name" value="PInositol-4-P-5-kinase_N"/>
</dbReference>
<dbReference type="Proteomes" id="UP000008022">
    <property type="component" value="Unassembled WGS sequence"/>
</dbReference>
<feature type="compositionally biased region" description="Acidic residues" evidence="7">
    <location>
        <begin position="70"/>
        <end position="94"/>
    </location>
</feature>
<evidence type="ECO:0000256" key="5">
    <source>
        <dbReference type="ARBA" id="ARBA00022840"/>
    </source>
</evidence>
<dbReference type="AlphaFoldDB" id="A0A0E0R438"/>
<dbReference type="OMA" id="IVIVFEY"/>
<dbReference type="CDD" id="cd17302">
    <property type="entry name" value="PIPKc_AtPIP5K_like"/>
    <property type="match status" value="1"/>
</dbReference>
<feature type="region of interest" description="Disordered" evidence="7">
    <location>
        <begin position="70"/>
        <end position="103"/>
    </location>
</feature>
<dbReference type="STRING" id="4529.A0A0E0R438"/>
<dbReference type="SMART" id="SM00698">
    <property type="entry name" value="MORN"/>
    <property type="match status" value="7"/>
</dbReference>
<keyword evidence="3 6" id="KW-0547">Nucleotide-binding</keyword>
<name>A0A0E0R438_ORYRU</name>
<feature type="region of interest" description="Disordered" evidence="7">
    <location>
        <begin position="340"/>
        <end position="424"/>
    </location>
</feature>
<evidence type="ECO:0000256" key="3">
    <source>
        <dbReference type="ARBA" id="ARBA00022741"/>
    </source>
</evidence>
<feature type="domain" description="PIPK" evidence="8">
    <location>
        <begin position="369"/>
        <end position="777"/>
    </location>
</feature>
<dbReference type="InterPro" id="IPR003409">
    <property type="entry name" value="MORN"/>
</dbReference>
<evidence type="ECO:0000259" key="8">
    <source>
        <dbReference type="PROSITE" id="PS51455"/>
    </source>
</evidence>
<evidence type="ECO:0000256" key="1">
    <source>
        <dbReference type="ARBA" id="ARBA00022679"/>
    </source>
</evidence>
<dbReference type="InterPro" id="IPR017163">
    <property type="entry name" value="PIno-4-P-5_kinase_pln"/>
</dbReference>
<proteinExistence type="predicted"/>
<reference evidence="9" key="2">
    <citation type="submission" date="2015-06" db="UniProtKB">
        <authorList>
            <consortium name="EnsemblPlants"/>
        </authorList>
    </citation>
    <scope>IDENTIFICATION</scope>
</reference>
<reference evidence="10" key="1">
    <citation type="submission" date="2013-06" db="EMBL/GenBank/DDBJ databases">
        <authorList>
            <person name="Zhao Q."/>
        </authorList>
    </citation>
    <scope>NUCLEOTIDE SEQUENCE</scope>
    <source>
        <strain evidence="10">cv. W1943</strain>
    </source>
</reference>
<comment type="catalytic activity">
    <reaction evidence="6">
        <text>a 1,2-diacyl-sn-glycero-3-phospho-(1D-myo-inositol 4-phosphate) + ATP = a 1,2-diacyl-sn-glycero-3-phospho-(1D-myo-inositol-4,5-bisphosphate) + ADP + H(+)</text>
        <dbReference type="Rhea" id="RHEA:14425"/>
        <dbReference type="ChEBI" id="CHEBI:15378"/>
        <dbReference type="ChEBI" id="CHEBI:30616"/>
        <dbReference type="ChEBI" id="CHEBI:58178"/>
        <dbReference type="ChEBI" id="CHEBI:58456"/>
        <dbReference type="ChEBI" id="CHEBI:456216"/>
        <dbReference type="EC" id="2.7.1.68"/>
    </reaction>
</comment>
<protein>
    <recommendedName>
        <fullName evidence="6">Phosphatidylinositol 4-phosphate 5-kinase</fullName>
        <ecNumber evidence="6">2.7.1.68</ecNumber>
    </recommendedName>
</protein>
<evidence type="ECO:0000256" key="4">
    <source>
        <dbReference type="ARBA" id="ARBA00022777"/>
    </source>
</evidence>
<dbReference type="InterPro" id="IPR002498">
    <property type="entry name" value="PInositol-4-P-4/5-kinase_core"/>
</dbReference>
<sequence length="782" mass="87633">MNPLPPPASRLWEASIRKLKYSTILRGSVVPSGGTFDGAAAAAATGGDPVTLTPSLSVISSTSNTIYQYEDGDDDIDSVLDDVDTDDDDVDEASLGEPSHSDQLLPSGDFYQGDLRGDLPHGAGKYLWTDGSMYEGSWRGGRAAGRGKFSWSSGAIYEGDLAGGYMHGQGTYIGELGDTFAGLWANNLRHGRGTQAYVNGDVYDGHWRDGLQDGHGRYIWRGGHEYIGTWKAGEMHGRGTVIWADGDRYDGAWEDAKPKGQGTFRWSDGGMYIGLWCQESGETQGKGVYYPPSGGPAVPLPREPKEVITKLLEELEMSEGKTVSLLPSQKVLTWPGVEPVTKKPVWRPPEVAADQGMWRPPEVGADQGRRSSRRNSMSSDIDSLVEGEDGGEESRNDRSWVRTPSCMRAPTLPKPGKKQGETISKGHKNYELMLNLQLGIRTLRKLFDVDPGDYMLSICGDDALLELSSPGKSGSFFYFTNDDKYMIKTMKKAEVKVLLRMLPAYYKHVRSFDNTLVTKFFGLHCVKITGAIQKKVRFVIMGNLFCSNYSIHRRFDLKGSSHGRTTDKPIDQIDETTTLKDLDLNFIFRLEGSWYEDFCRQVDKDCEFLEQERIMDYSLLVGVHFKDRCKDNVHTIVIVFEYLQLQSFLRRCILIHGPENTFFMVTDSSSPDNETTQTALEDEERRKAPVKLGISMPSRVENVVKNPESESQLIGEPTGEFQDVILFFGIIDILQDYDISKKLEHAYKSMQYDPNSISAVDPKQYCKRFRDFIYRAFSEDLQ</sequence>
<dbReference type="EC" id="2.7.1.68" evidence="6"/>
<dbReference type="Gene3D" id="3.30.810.10">
    <property type="entry name" value="2-Layer Sandwich"/>
    <property type="match status" value="2"/>
</dbReference>
<evidence type="ECO:0000256" key="2">
    <source>
        <dbReference type="ARBA" id="ARBA00022737"/>
    </source>
</evidence>
<dbReference type="SUPFAM" id="SSF82185">
    <property type="entry name" value="Histone H3 K4-specific methyltransferase SET7/9 N-terminal domain"/>
    <property type="match status" value="1"/>
</dbReference>
<keyword evidence="10" id="KW-1185">Reference proteome</keyword>
<dbReference type="Gene3D" id="3.30.800.10">
    <property type="entry name" value="Phosphatidylinositol Phosphate Kinase II Beta"/>
    <property type="match status" value="1"/>
</dbReference>
<dbReference type="Gramene" id="ORUFI11G02720.1">
    <property type="protein sequence ID" value="ORUFI11G02720.1"/>
    <property type="gene ID" value="ORUFI11G02720"/>
</dbReference>
<dbReference type="SUPFAM" id="SSF56104">
    <property type="entry name" value="SAICAR synthase-like"/>
    <property type="match status" value="1"/>
</dbReference>
<evidence type="ECO:0000313" key="10">
    <source>
        <dbReference type="Proteomes" id="UP000008022"/>
    </source>
</evidence>
<keyword evidence="5 6" id="KW-0067">ATP-binding</keyword>
<keyword evidence="2" id="KW-0677">Repeat</keyword>
<dbReference type="HOGENOM" id="CLU_004312_6_4_1"/>
<dbReference type="GO" id="GO:0046854">
    <property type="term" value="P:phosphatidylinositol phosphate biosynthetic process"/>
    <property type="evidence" value="ECO:0007669"/>
    <property type="project" value="TreeGrafter"/>
</dbReference>
<dbReference type="PIRSF" id="PIRSF037274">
    <property type="entry name" value="PIP5K_plant_prd"/>
    <property type="match status" value="1"/>
</dbReference>
<dbReference type="InterPro" id="IPR027483">
    <property type="entry name" value="PInositol-4-P-4/5-kinase_C_sf"/>
</dbReference>
<keyword evidence="4 6" id="KW-0418">Kinase</keyword>
<dbReference type="GO" id="GO:0005886">
    <property type="term" value="C:plasma membrane"/>
    <property type="evidence" value="ECO:0007669"/>
    <property type="project" value="TreeGrafter"/>
</dbReference>
<dbReference type="InterPro" id="IPR023610">
    <property type="entry name" value="PInositol-4/5-P-5/4-kinase"/>
</dbReference>
<evidence type="ECO:0000256" key="7">
    <source>
        <dbReference type="SAM" id="MobiDB-lite"/>
    </source>
</evidence>
<dbReference type="PANTHER" id="PTHR23086:SF113">
    <property type="entry name" value="PHOSPHATIDYLINOSITOL 4-PHOSPHATE 5-KINASE 6"/>
    <property type="match status" value="1"/>
</dbReference>
<dbReference type="PROSITE" id="PS51455">
    <property type="entry name" value="PIPK"/>
    <property type="match status" value="1"/>
</dbReference>
<dbReference type="EnsemblPlants" id="ORUFI11G02720.1">
    <property type="protein sequence ID" value="ORUFI11G02720.1"/>
    <property type="gene ID" value="ORUFI11G02720"/>
</dbReference>
<dbReference type="Gene3D" id="2.20.110.10">
    <property type="entry name" value="Histone H3 K4-specific methyltransferase SET7/9 N-terminal domain"/>
    <property type="match status" value="3"/>
</dbReference>
<dbReference type="SMART" id="SM00330">
    <property type="entry name" value="PIPKc"/>
    <property type="match status" value="1"/>
</dbReference>